<dbReference type="Gene3D" id="2.60.120.40">
    <property type="match status" value="1"/>
</dbReference>
<evidence type="ECO:0000256" key="1">
    <source>
        <dbReference type="ARBA" id="ARBA00004370"/>
    </source>
</evidence>
<dbReference type="GO" id="GO:0005125">
    <property type="term" value="F:cytokine activity"/>
    <property type="evidence" value="ECO:0007669"/>
    <property type="project" value="UniProtKB-KW"/>
</dbReference>
<dbReference type="GO" id="GO:0005164">
    <property type="term" value="F:tumor necrosis factor receptor binding"/>
    <property type="evidence" value="ECO:0007669"/>
    <property type="project" value="InterPro"/>
</dbReference>
<evidence type="ECO:0000256" key="3">
    <source>
        <dbReference type="ARBA" id="ARBA00022514"/>
    </source>
</evidence>
<protein>
    <submittedName>
        <fullName evidence="6">TNF14 factor</fullName>
    </submittedName>
</protein>
<sequence length="136" mass="15108">AGTNTSSQPNQSLQWESGKLWVLMGRLGYHGTSLVCRQPGLYFVYTKVPLGAPGCPTHAATLHGIRKPTPRYPNTLDLLVNKVVYCPQVHGPPWTRPSFLGRSVRLEMGDEVFTWVQAPNDEGIERTLSKFANDTE</sequence>
<feature type="non-terminal residue" evidence="6">
    <location>
        <position position="1"/>
    </location>
</feature>
<comment type="caution">
    <text evidence="6">The sequence shown here is derived from an EMBL/GenBank/DDBJ whole genome shotgun (WGS) entry which is preliminary data.</text>
</comment>
<reference evidence="6" key="1">
    <citation type="submission" date="2019-10" db="EMBL/GenBank/DDBJ databases">
        <title>Bird 10,000 Genomes (B10K) Project - Family phase.</title>
        <authorList>
            <person name="Zhang G."/>
        </authorList>
    </citation>
    <scope>NUCLEOTIDE SEQUENCE</scope>
    <source>
        <strain evidence="6">B10K-DU-002-49</strain>
        <tissue evidence="6">Muscle</tissue>
    </source>
</reference>
<comment type="similarity">
    <text evidence="2">Belongs to the tumor necrosis factor family.</text>
</comment>
<feature type="non-terminal residue" evidence="6">
    <location>
        <position position="136"/>
    </location>
</feature>
<keyword evidence="7" id="KW-1185">Reference proteome</keyword>
<name>A0A851AGD2_SULDA</name>
<dbReference type="EMBL" id="WEKW01025167">
    <property type="protein sequence ID" value="NWI31812.1"/>
    <property type="molecule type" value="Genomic_DNA"/>
</dbReference>
<proteinExistence type="inferred from homology"/>
<comment type="subcellular location">
    <subcellularLocation>
        <location evidence="1">Membrane</location>
    </subcellularLocation>
</comment>
<dbReference type="SMART" id="SM00207">
    <property type="entry name" value="TNF"/>
    <property type="match status" value="1"/>
</dbReference>
<evidence type="ECO:0000256" key="4">
    <source>
        <dbReference type="ARBA" id="ARBA00023136"/>
    </source>
</evidence>
<evidence type="ECO:0000313" key="7">
    <source>
        <dbReference type="Proteomes" id="UP000619137"/>
    </source>
</evidence>
<keyword evidence="3" id="KW-0202">Cytokine</keyword>
<evidence type="ECO:0000313" key="6">
    <source>
        <dbReference type="EMBL" id="NWI31812.1"/>
    </source>
</evidence>
<organism evidence="6 7">
    <name type="scientific">Sula dactylatra</name>
    <name type="common">Masked booby</name>
    <dbReference type="NCBI Taxonomy" id="56068"/>
    <lineage>
        <taxon>Eukaryota</taxon>
        <taxon>Metazoa</taxon>
        <taxon>Chordata</taxon>
        <taxon>Craniata</taxon>
        <taxon>Vertebrata</taxon>
        <taxon>Euteleostomi</taxon>
        <taxon>Archelosauria</taxon>
        <taxon>Archosauria</taxon>
        <taxon>Dinosauria</taxon>
        <taxon>Saurischia</taxon>
        <taxon>Theropoda</taxon>
        <taxon>Coelurosauria</taxon>
        <taxon>Aves</taxon>
        <taxon>Neognathae</taxon>
        <taxon>Neoaves</taxon>
        <taxon>Aequornithes</taxon>
        <taxon>Suliformes</taxon>
        <taxon>Sulidae</taxon>
        <taxon>Sula</taxon>
    </lineage>
</organism>
<dbReference type="Proteomes" id="UP000619137">
    <property type="component" value="Unassembled WGS sequence"/>
</dbReference>
<dbReference type="PROSITE" id="PS50049">
    <property type="entry name" value="THD_2"/>
    <property type="match status" value="1"/>
</dbReference>
<feature type="domain" description="THD" evidence="5">
    <location>
        <begin position="1"/>
        <end position="136"/>
    </location>
</feature>
<dbReference type="InterPro" id="IPR008983">
    <property type="entry name" value="Tumour_necrosis_fac-like_dom"/>
</dbReference>
<dbReference type="GO" id="GO:0005615">
    <property type="term" value="C:extracellular space"/>
    <property type="evidence" value="ECO:0007669"/>
    <property type="project" value="UniProtKB-KW"/>
</dbReference>
<evidence type="ECO:0000259" key="5">
    <source>
        <dbReference type="PROSITE" id="PS50049"/>
    </source>
</evidence>
<dbReference type="SUPFAM" id="SSF49842">
    <property type="entry name" value="TNF-like"/>
    <property type="match status" value="1"/>
</dbReference>
<dbReference type="Pfam" id="PF00229">
    <property type="entry name" value="TNF"/>
    <property type="match status" value="1"/>
</dbReference>
<gene>
    <name evidence="6" type="primary">Tnfsf14</name>
    <name evidence="6" type="ORF">SULDAC_R14019</name>
</gene>
<dbReference type="InterPro" id="IPR006052">
    <property type="entry name" value="TNF_dom"/>
</dbReference>
<accession>A0A851AGD2</accession>
<evidence type="ECO:0000256" key="2">
    <source>
        <dbReference type="ARBA" id="ARBA00008670"/>
    </source>
</evidence>
<dbReference type="AlphaFoldDB" id="A0A851AGD2"/>
<dbReference type="PANTHER" id="PTHR11471:SF34">
    <property type="entry name" value="TUMOR NECROSIS FACTOR LIGAND SUPERFAMILY MEMBER 14"/>
    <property type="match status" value="1"/>
</dbReference>
<keyword evidence="4" id="KW-0472">Membrane</keyword>
<dbReference type="GO" id="GO:0006955">
    <property type="term" value="P:immune response"/>
    <property type="evidence" value="ECO:0007669"/>
    <property type="project" value="InterPro"/>
</dbReference>
<dbReference type="GO" id="GO:0016020">
    <property type="term" value="C:membrane"/>
    <property type="evidence" value="ECO:0007669"/>
    <property type="project" value="UniProtKB-SubCell"/>
</dbReference>
<dbReference type="PANTHER" id="PTHR11471">
    <property type="entry name" value="TUMOR NECROSIS FACTOR FAMILY MEMBER"/>
    <property type="match status" value="1"/>
</dbReference>